<reference evidence="1" key="1">
    <citation type="submission" date="2018-02" db="EMBL/GenBank/DDBJ databases">
        <title>Rhizophora mucronata_Transcriptome.</title>
        <authorList>
            <person name="Meera S.P."/>
            <person name="Sreeshan A."/>
            <person name="Augustine A."/>
        </authorList>
    </citation>
    <scope>NUCLEOTIDE SEQUENCE</scope>
    <source>
        <tissue evidence="1">Leaf</tissue>
    </source>
</reference>
<evidence type="ECO:0000313" key="1">
    <source>
        <dbReference type="EMBL" id="MBX39742.1"/>
    </source>
</evidence>
<protein>
    <submittedName>
        <fullName evidence="1">Uncharacterized protein</fullName>
    </submittedName>
</protein>
<accession>A0A2P2NB94</accession>
<dbReference type="EMBL" id="GGEC01059258">
    <property type="protein sequence ID" value="MBX39742.1"/>
    <property type="molecule type" value="Transcribed_RNA"/>
</dbReference>
<name>A0A2P2NB94_RHIMU</name>
<organism evidence="1">
    <name type="scientific">Rhizophora mucronata</name>
    <name type="common">Asiatic mangrove</name>
    <dbReference type="NCBI Taxonomy" id="61149"/>
    <lineage>
        <taxon>Eukaryota</taxon>
        <taxon>Viridiplantae</taxon>
        <taxon>Streptophyta</taxon>
        <taxon>Embryophyta</taxon>
        <taxon>Tracheophyta</taxon>
        <taxon>Spermatophyta</taxon>
        <taxon>Magnoliopsida</taxon>
        <taxon>eudicotyledons</taxon>
        <taxon>Gunneridae</taxon>
        <taxon>Pentapetalae</taxon>
        <taxon>rosids</taxon>
        <taxon>fabids</taxon>
        <taxon>Malpighiales</taxon>
        <taxon>Rhizophoraceae</taxon>
        <taxon>Rhizophora</taxon>
    </lineage>
</organism>
<proteinExistence type="predicted"/>
<dbReference type="AlphaFoldDB" id="A0A2P2NB94"/>
<sequence length="50" mass="5812">MVKIAVKSYFVLPKTGSWFWNEFQFQNSNGFNILKLSQDEDQGVEGHMSK</sequence>